<feature type="region of interest" description="Disordered" evidence="2">
    <location>
        <begin position="1"/>
        <end position="22"/>
    </location>
</feature>
<protein>
    <submittedName>
        <fullName evidence="4">Formiminoglutamic iminohydrolase</fullName>
        <ecNumber evidence="4">3.5.3.13</ecNumber>
    </submittedName>
</protein>
<keyword evidence="1 4" id="KW-0378">Hydrolase</keyword>
<accession>A0A1X6WUS8</accession>
<dbReference type="InterPro" id="IPR032466">
    <property type="entry name" value="Metal_Hydrolase"/>
</dbReference>
<feature type="domain" description="Amidohydrolase-related" evidence="3">
    <location>
        <begin position="324"/>
        <end position="544"/>
    </location>
</feature>
<dbReference type="RefSeq" id="WP_087003305.1">
    <property type="nucleotide sequence ID" value="NZ_FWFF01000001.1"/>
</dbReference>
<dbReference type="Proteomes" id="UP000196581">
    <property type="component" value="Unassembled WGS sequence"/>
</dbReference>
<dbReference type="GO" id="GO:0050416">
    <property type="term" value="F:formimidoylglutamate deiminase activity"/>
    <property type="evidence" value="ECO:0007669"/>
    <property type="project" value="UniProtKB-EC"/>
</dbReference>
<keyword evidence="5" id="KW-1185">Reference proteome</keyword>
<feature type="compositionally biased region" description="Basic and acidic residues" evidence="2">
    <location>
        <begin position="277"/>
        <end position="289"/>
    </location>
</feature>
<evidence type="ECO:0000313" key="4">
    <source>
        <dbReference type="EMBL" id="SLM88888.1"/>
    </source>
</evidence>
<dbReference type="Gene3D" id="3.20.20.140">
    <property type="entry name" value="Metal-dependent hydrolases"/>
    <property type="match status" value="2"/>
</dbReference>
<evidence type="ECO:0000256" key="1">
    <source>
        <dbReference type="ARBA" id="ARBA00022801"/>
    </source>
</evidence>
<reference evidence="5" key="1">
    <citation type="submission" date="2017-02" db="EMBL/GenBank/DDBJ databases">
        <authorList>
            <person name="Dridi B."/>
        </authorList>
    </citation>
    <scope>NUCLEOTIDE SEQUENCE [LARGE SCALE GENOMIC DNA]</scope>
    <source>
        <strain evidence="5">B Co 03.10</strain>
    </source>
</reference>
<proteinExistence type="predicted"/>
<evidence type="ECO:0000259" key="3">
    <source>
        <dbReference type="Pfam" id="PF01979"/>
    </source>
</evidence>
<dbReference type="Pfam" id="PF01979">
    <property type="entry name" value="Amidohydro_1"/>
    <property type="match status" value="2"/>
</dbReference>
<feature type="region of interest" description="Disordered" evidence="2">
    <location>
        <begin position="232"/>
        <end position="295"/>
    </location>
</feature>
<dbReference type="InterPro" id="IPR011059">
    <property type="entry name" value="Metal-dep_hydrolase_composite"/>
</dbReference>
<feature type="domain" description="Amidohydrolase-related" evidence="3">
    <location>
        <begin position="77"/>
        <end position="195"/>
    </location>
</feature>
<dbReference type="AlphaFoldDB" id="A0A1X6WUS8"/>
<dbReference type="EMBL" id="FWFF01000001">
    <property type="protein sequence ID" value="SLM88888.1"/>
    <property type="molecule type" value="Genomic_DNA"/>
</dbReference>
<dbReference type="InterPro" id="IPR006680">
    <property type="entry name" value="Amidohydro-rel"/>
</dbReference>
<sequence>MTAARPETSALGDASAPAREPGPVGASAFWCERAWVDGAVRDGVLLRTDDAGLLTEVRVGVTAAELPADGVQQLSGIVFPGGVNAHSHAFHRMLRGRTHADGGTFWTWREVMYDVARRLTPESCRVVARAVFAEMLAGGWTSVGEFHYVHHAPGGEPYGRGAGGSEHAAGTHAMELALAAAAEDVGIRMRLLDTCYLTGAIGEELSEEQARFGDGDIDGYLRRHADLARTLEARDSSVRAPSVRAPSPRGTGRRSDGRVSAGVPRTTGPSLADEPNPAERPDAGERSEAPVHGAVFRAGNRCVTGEGEGETAAVEPAAGAPAEAASARLVTLGAAIHSVRAVPAADIARFQELGGPVHIHVSEQPAENDACLASYGRTPTGVLEDAGVLGPALSPVHATHLTEADIAALGAAGTTIVMCPSTEADLADGIGPALDLAHAGATIALGSDQHVVLDALRELQGLEAGERLRSGQRGRFTPTQLIEAMTTGGARSLDLPAGSFEVGRVCDLFAVDPASPRTYGSVGEQVVLAGSSADVHTVVTAGRVRVRDGRHTTLGDIGALYRDAYAALGLDASAAHTRQTAAEVPDATESPS</sequence>
<dbReference type="SUPFAM" id="SSF51556">
    <property type="entry name" value="Metallo-dependent hydrolases"/>
    <property type="match status" value="2"/>
</dbReference>
<dbReference type="PANTHER" id="PTHR43794:SF11">
    <property type="entry name" value="AMIDOHYDROLASE-RELATED DOMAIN-CONTAINING PROTEIN"/>
    <property type="match status" value="1"/>
</dbReference>
<dbReference type="PANTHER" id="PTHR43794">
    <property type="entry name" value="AMINOHYDROLASE SSNA-RELATED"/>
    <property type="match status" value="1"/>
</dbReference>
<evidence type="ECO:0000313" key="5">
    <source>
        <dbReference type="Proteomes" id="UP000196581"/>
    </source>
</evidence>
<organism evidence="4 5">
    <name type="scientific">Brevibacterium yomogidense</name>
    <dbReference type="NCBI Taxonomy" id="946573"/>
    <lineage>
        <taxon>Bacteria</taxon>
        <taxon>Bacillati</taxon>
        <taxon>Actinomycetota</taxon>
        <taxon>Actinomycetes</taxon>
        <taxon>Micrococcales</taxon>
        <taxon>Brevibacteriaceae</taxon>
        <taxon>Brevibacterium</taxon>
    </lineage>
</organism>
<name>A0A1X6WUS8_9MICO</name>
<dbReference type="InterPro" id="IPR050287">
    <property type="entry name" value="MTA/SAH_deaminase"/>
</dbReference>
<dbReference type="SUPFAM" id="SSF51338">
    <property type="entry name" value="Composite domain of metallo-dependent hydrolases"/>
    <property type="match status" value="1"/>
</dbReference>
<evidence type="ECO:0000256" key="2">
    <source>
        <dbReference type="SAM" id="MobiDB-lite"/>
    </source>
</evidence>
<gene>
    <name evidence="4" type="ORF">FM105_00940</name>
</gene>
<dbReference type="EC" id="3.5.3.13" evidence="4"/>